<gene>
    <name evidence="5 8" type="primary">argH</name>
    <name evidence="8" type="ORF">U7230_09920</name>
</gene>
<evidence type="ECO:0000256" key="2">
    <source>
        <dbReference type="ARBA" id="ARBA00012338"/>
    </source>
</evidence>
<dbReference type="RefSeq" id="WP_324715685.1">
    <property type="nucleotide sequence ID" value="NZ_CP141615.1"/>
</dbReference>
<dbReference type="HAMAP" id="MF_00006">
    <property type="entry name" value="Arg_succ_lyase"/>
    <property type="match status" value="1"/>
</dbReference>
<dbReference type="PROSITE" id="PS00163">
    <property type="entry name" value="FUMARATE_LYASES"/>
    <property type="match status" value="1"/>
</dbReference>
<keyword evidence="9" id="KW-1185">Reference proteome</keyword>
<comment type="similarity">
    <text evidence="5">Belongs to the lyase 1 family. Argininosuccinate lyase subfamily.</text>
</comment>
<dbReference type="SUPFAM" id="SSF48557">
    <property type="entry name" value="L-aspartase-like"/>
    <property type="match status" value="1"/>
</dbReference>
<dbReference type="InterPro" id="IPR022761">
    <property type="entry name" value="Fumarate_lyase_N"/>
</dbReference>
<dbReference type="PANTHER" id="PTHR43814">
    <property type="entry name" value="ARGININOSUCCINATE LYASE"/>
    <property type="match status" value="1"/>
</dbReference>
<dbReference type="PRINTS" id="PR00145">
    <property type="entry name" value="ARGSUCLYASE"/>
</dbReference>
<dbReference type="Pfam" id="PF14698">
    <property type="entry name" value="ASL_C2"/>
    <property type="match status" value="1"/>
</dbReference>
<dbReference type="InterPro" id="IPR020557">
    <property type="entry name" value="Fumarate_lyase_CS"/>
</dbReference>
<dbReference type="InterPro" id="IPR000362">
    <property type="entry name" value="Fumarate_lyase_fam"/>
</dbReference>
<evidence type="ECO:0000256" key="3">
    <source>
        <dbReference type="ARBA" id="ARBA00022571"/>
    </source>
</evidence>
<protein>
    <recommendedName>
        <fullName evidence="2 5">Argininosuccinate lyase</fullName>
        <shortName evidence="5">ASAL</shortName>
        <ecNumber evidence="2 5">4.3.2.1</ecNumber>
    </recommendedName>
    <alternativeName>
        <fullName evidence="5">Arginosuccinase</fullName>
    </alternativeName>
</protein>
<dbReference type="InterPro" id="IPR024083">
    <property type="entry name" value="Fumarase/histidase_N"/>
</dbReference>
<evidence type="ECO:0000259" key="7">
    <source>
        <dbReference type="Pfam" id="PF14698"/>
    </source>
</evidence>
<evidence type="ECO:0000256" key="4">
    <source>
        <dbReference type="ARBA" id="ARBA00023239"/>
    </source>
</evidence>
<dbReference type="InterPro" id="IPR008948">
    <property type="entry name" value="L-Aspartase-like"/>
</dbReference>
<keyword evidence="4 5" id="KW-0456">Lyase</keyword>
<feature type="domain" description="Argininosuccinate lyase C-terminal" evidence="7">
    <location>
        <begin position="368"/>
        <end position="435"/>
    </location>
</feature>
<dbReference type="InterPro" id="IPR029419">
    <property type="entry name" value="Arg_succ_lyase_C"/>
</dbReference>
<dbReference type="Gene3D" id="1.10.275.10">
    <property type="entry name" value="Fumarase/aspartase (N-terminal domain)"/>
    <property type="match status" value="1"/>
</dbReference>
<dbReference type="NCBIfam" id="TIGR00838">
    <property type="entry name" value="argH"/>
    <property type="match status" value="1"/>
</dbReference>
<name>A0ABZ1BV03_9FIRM</name>
<dbReference type="CDD" id="cd01359">
    <property type="entry name" value="Argininosuccinate_lyase"/>
    <property type="match status" value="1"/>
</dbReference>
<dbReference type="EMBL" id="CP141615">
    <property type="protein sequence ID" value="WRP16413.1"/>
    <property type="molecule type" value="Genomic_DNA"/>
</dbReference>
<dbReference type="PANTHER" id="PTHR43814:SF1">
    <property type="entry name" value="ARGININOSUCCINATE LYASE"/>
    <property type="match status" value="1"/>
</dbReference>
<evidence type="ECO:0000313" key="9">
    <source>
        <dbReference type="Proteomes" id="UP001332192"/>
    </source>
</evidence>
<dbReference type="EC" id="4.3.2.1" evidence="2 5"/>
<comment type="subcellular location">
    <subcellularLocation>
        <location evidence="5">Cytoplasm</location>
    </subcellularLocation>
</comment>
<proteinExistence type="inferred from homology"/>
<accession>A0ABZ1BV03</accession>
<dbReference type="InterPro" id="IPR009049">
    <property type="entry name" value="Argininosuccinate_lyase"/>
</dbReference>
<dbReference type="Gene3D" id="1.20.200.10">
    <property type="entry name" value="Fumarase/aspartase (Central domain)"/>
    <property type="match status" value="1"/>
</dbReference>
<reference evidence="8 9" key="1">
    <citation type="journal article" date="2024" name="Front. Microbiol.">
        <title>Novel thermophilic genera Geochorda gen. nov. and Carboxydochorda gen. nov. from the deep terrestrial subsurface reveal the ecophysiological diversity in the class Limnochordia.</title>
        <authorList>
            <person name="Karnachuk O.V."/>
            <person name="Lukina A.P."/>
            <person name="Avakyan M.R."/>
            <person name="Kadnikov V.V."/>
            <person name="Begmatov S."/>
            <person name="Beletsky A.V."/>
            <person name="Vlasova K.G."/>
            <person name="Novikov A.A."/>
            <person name="Shcherbakova V.A."/>
            <person name="Mardanov A.V."/>
            <person name="Ravin N.V."/>
        </authorList>
    </citation>
    <scope>NUCLEOTIDE SEQUENCE [LARGE SCALE GENOMIC DNA]</scope>
    <source>
        <strain evidence="8 9">L945</strain>
    </source>
</reference>
<evidence type="ECO:0000256" key="1">
    <source>
        <dbReference type="ARBA" id="ARBA00004941"/>
    </source>
</evidence>
<dbReference type="GO" id="GO:0004056">
    <property type="term" value="F:argininosuccinate lyase activity"/>
    <property type="evidence" value="ECO:0007669"/>
    <property type="project" value="UniProtKB-EC"/>
</dbReference>
<comment type="pathway">
    <text evidence="1 5">Amino-acid biosynthesis; L-arginine biosynthesis; L-arginine from L-ornithine and carbamoyl phosphate: step 3/3.</text>
</comment>
<keyword evidence="3 5" id="KW-0055">Arginine biosynthesis</keyword>
<keyword evidence="5" id="KW-0963">Cytoplasm</keyword>
<feature type="domain" description="Fumarate lyase N-terminal" evidence="6">
    <location>
        <begin position="11"/>
        <end position="305"/>
    </location>
</feature>
<sequence length="475" mass="52310">MSGPEASMWGGRFTEAPDERMWRYTASLSYDRRLWRHDVRASRAHARMLGRCGILRPEEADRIVAGLETLEDEIAARPELLDGPDEDVHSAVERLLHERIGPVALKLHTARSRNDQVATDLRLYAREACVLLDRAAASLQETLLDRAEQEAQTLLPGLTHLQPAQPVTLGHHLMAYVEMLFRDRQRLREAHGRASVLPLGAGALAGAAFALDRASVAAELGFHALCPNSLDAVSDRDFVLDVLYAAAVIMMHLSRLGEELVLWNHPAFGFVELPDRLATGSSMMPQKKNPDAAELMRGRAGRVAGHLVGLLMVLKGLPLAYNRDLQEDKEPLFDAVDQTVASLEMAAELMGSVRFRRDRMRQACTPDMLATELADYLARRGMPFREAHRIVGNVVQEAARRGVALTGLSPEDLRRHSPLFGNEVKERLTFEAALEARSLPGGTAPSAVRQAIAQARVRLREMGGWPEPPSAAGAA</sequence>
<dbReference type="PRINTS" id="PR00149">
    <property type="entry name" value="FUMRATELYASE"/>
</dbReference>
<dbReference type="Pfam" id="PF00206">
    <property type="entry name" value="Lyase_1"/>
    <property type="match status" value="1"/>
</dbReference>
<comment type="catalytic activity">
    <reaction evidence="5">
        <text>2-(N(omega)-L-arginino)succinate = fumarate + L-arginine</text>
        <dbReference type="Rhea" id="RHEA:24020"/>
        <dbReference type="ChEBI" id="CHEBI:29806"/>
        <dbReference type="ChEBI" id="CHEBI:32682"/>
        <dbReference type="ChEBI" id="CHEBI:57472"/>
        <dbReference type="EC" id="4.3.2.1"/>
    </reaction>
</comment>
<evidence type="ECO:0000313" key="8">
    <source>
        <dbReference type="EMBL" id="WRP16413.1"/>
    </source>
</evidence>
<evidence type="ECO:0000256" key="5">
    <source>
        <dbReference type="HAMAP-Rule" id="MF_00006"/>
    </source>
</evidence>
<organism evidence="8 9">
    <name type="scientific">Carboxydichorda subterranea</name>
    <dbReference type="NCBI Taxonomy" id="3109565"/>
    <lineage>
        <taxon>Bacteria</taxon>
        <taxon>Bacillati</taxon>
        <taxon>Bacillota</taxon>
        <taxon>Limnochordia</taxon>
        <taxon>Limnochordales</taxon>
        <taxon>Geochordaceae</taxon>
        <taxon>Carboxydichorda</taxon>
    </lineage>
</organism>
<keyword evidence="5" id="KW-0028">Amino-acid biosynthesis</keyword>
<dbReference type="Gene3D" id="1.10.40.30">
    <property type="entry name" value="Fumarase/aspartase (C-terminal domain)"/>
    <property type="match status" value="1"/>
</dbReference>
<dbReference type="Proteomes" id="UP001332192">
    <property type="component" value="Chromosome"/>
</dbReference>
<evidence type="ECO:0000259" key="6">
    <source>
        <dbReference type="Pfam" id="PF00206"/>
    </source>
</evidence>